<evidence type="ECO:0000313" key="2">
    <source>
        <dbReference type="EMBL" id="MDN0015360.1"/>
    </source>
</evidence>
<feature type="transmembrane region" description="Helical" evidence="1">
    <location>
        <begin position="89"/>
        <end position="111"/>
    </location>
</feature>
<protein>
    <submittedName>
        <fullName evidence="2">DUF4184 family protein</fullName>
    </submittedName>
</protein>
<organism evidence="2 3">
    <name type="scientific">Acinetobacter thutiue</name>
    <dbReference type="NCBI Taxonomy" id="2998078"/>
    <lineage>
        <taxon>Bacteria</taxon>
        <taxon>Pseudomonadati</taxon>
        <taxon>Pseudomonadota</taxon>
        <taxon>Gammaproteobacteria</taxon>
        <taxon>Moraxellales</taxon>
        <taxon>Moraxellaceae</taxon>
        <taxon>Acinetobacter</taxon>
    </lineage>
</organism>
<dbReference type="EMBL" id="JAUDZE010000008">
    <property type="protein sequence ID" value="MDN0015360.1"/>
    <property type="molecule type" value="Genomic_DNA"/>
</dbReference>
<gene>
    <name evidence="2" type="ORF">QTA56_14135</name>
</gene>
<feature type="transmembrane region" description="Helical" evidence="1">
    <location>
        <begin position="48"/>
        <end position="69"/>
    </location>
</feature>
<keyword evidence="1" id="KW-0812">Transmembrane</keyword>
<proteinExistence type="predicted"/>
<keyword evidence="1" id="KW-0472">Membrane</keyword>
<accession>A0ABT7WRS8</accession>
<dbReference type="Proteomes" id="UP001168524">
    <property type="component" value="Unassembled WGS sequence"/>
</dbReference>
<comment type="caution">
    <text evidence="2">The sequence shown here is derived from an EMBL/GenBank/DDBJ whole genome shotgun (WGS) entry which is preliminary data.</text>
</comment>
<dbReference type="RefSeq" id="WP_267981651.1">
    <property type="nucleotide sequence ID" value="NZ_JAPQKF010000008.1"/>
</dbReference>
<feature type="transmembrane region" description="Helical" evidence="1">
    <location>
        <begin position="131"/>
        <end position="154"/>
    </location>
</feature>
<keyword evidence="1" id="KW-1133">Transmembrane helix</keyword>
<evidence type="ECO:0000313" key="3">
    <source>
        <dbReference type="Proteomes" id="UP001168524"/>
    </source>
</evidence>
<sequence length="163" mass="18842">MPFTPLHLGVGACCKAIAPQRFSFMIFAGTQILMDLEPLFGMIYGWQYLHIITHNLLGASLIGCLAFVIGKPISEWGLRFILKYRDWRISWQTAAISAFIGSYSHILLDAFMHHDVYFFYPWILKNPLSNLISYSALFYSCIFMAFIGTTIYLYQLKFKDKRT</sequence>
<keyword evidence="3" id="KW-1185">Reference proteome</keyword>
<evidence type="ECO:0000256" key="1">
    <source>
        <dbReference type="SAM" id="Phobius"/>
    </source>
</evidence>
<name>A0ABT7WRS8_9GAMM</name>
<reference evidence="2" key="1">
    <citation type="submission" date="2023-06" db="EMBL/GenBank/DDBJ databases">
        <title>Two novel species of Acinetobacter isolated from motorbike repairing workshop in Vietnam.</title>
        <authorList>
            <person name="Le N.T.T."/>
        </authorList>
    </citation>
    <scope>NUCLEOTIDE SEQUENCE</scope>
    <source>
        <strain evidence="2">VNH17</strain>
    </source>
</reference>